<sequence>MHGFSREAAGSTAAASFLPARTDRMEGGVRTGRSSLQGTSRSVRPFPFNHRTVCRESPLLSSSCRQGEADILYHPLILPTTTATATAHRAAVQDKYSLLSRAMPPPPPDIASCGSSSEDDPPSPAVARGEQRLLVVQLVPRGVSDGLLGKFADTSAFDFDYDRSGLWSPLVLRHEVLLLDAHRWRRKRRKVRAPSGRSTESSSCRYGEACGGLCSWCSLRVFSCRRSAAAAGDGGE</sequence>
<keyword evidence="3" id="KW-1185">Reference proteome</keyword>
<organism evidence="2 3">
    <name type="scientific">Panicum miliaceum</name>
    <name type="common">Proso millet</name>
    <name type="synonym">Broomcorn millet</name>
    <dbReference type="NCBI Taxonomy" id="4540"/>
    <lineage>
        <taxon>Eukaryota</taxon>
        <taxon>Viridiplantae</taxon>
        <taxon>Streptophyta</taxon>
        <taxon>Embryophyta</taxon>
        <taxon>Tracheophyta</taxon>
        <taxon>Spermatophyta</taxon>
        <taxon>Magnoliopsida</taxon>
        <taxon>Liliopsida</taxon>
        <taxon>Poales</taxon>
        <taxon>Poaceae</taxon>
        <taxon>PACMAD clade</taxon>
        <taxon>Panicoideae</taxon>
        <taxon>Panicodae</taxon>
        <taxon>Paniceae</taxon>
        <taxon>Panicinae</taxon>
        <taxon>Panicum</taxon>
        <taxon>Panicum sect. Panicum</taxon>
    </lineage>
</organism>
<feature type="compositionally biased region" description="Polar residues" evidence="1">
    <location>
        <begin position="32"/>
        <end position="42"/>
    </location>
</feature>
<accession>A0A3L6PEA2</accession>
<reference evidence="3" key="1">
    <citation type="journal article" date="2019" name="Nat. Commun.">
        <title>The genome of broomcorn millet.</title>
        <authorList>
            <person name="Zou C."/>
            <person name="Miki D."/>
            <person name="Li D."/>
            <person name="Tang Q."/>
            <person name="Xiao L."/>
            <person name="Rajput S."/>
            <person name="Deng P."/>
            <person name="Jia W."/>
            <person name="Huang R."/>
            <person name="Zhang M."/>
            <person name="Sun Y."/>
            <person name="Hu J."/>
            <person name="Fu X."/>
            <person name="Schnable P.S."/>
            <person name="Li F."/>
            <person name="Zhang H."/>
            <person name="Feng B."/>
            <person name="Zhu X."/>
            <person name="Liu R."/>
            <person name="Schnable J.C."/>
            <person name="Zhu J.-K."/>
            <person name="Zhang H."/>
        </authorList>
    </citation>
    <scope>NUCLEOTIDE SEQUENCE [LARGE SCALE GENOMIC DNA]</scope>
</reference>
<evidence type="ECO:0000313" key="2">
    <source>
        <dbReference type="EMBL" id="RLM55279.1"/>
    </source>
</evidence>
<evidence type="ECO:0000313" key="3">
    <source>
        <dbReference type="Proteomes" id="UP000275267"/>
    </source>
</evidence>
<evidence type="ECO:0000256" key="1">
    <source>
        <dbReference type="SAM" id="MobiDB-lite"/>
    </source>
</evidence>
<dbReference type="OrthoDB" id="686565at2759"/>
<feature type="region of interest" description="Disordered" evidence="1">
    <location>
        <begin position="99"/>
        <end position="126"/>
    </location>
</feature>
<feature type="region of interest" description="Disordered" evidence="1">
    <location>
        <begin position="1"/>
        <end position="46"/>
    </location>
</feature>
<dbReference type="Proteomes" id="UP000275267">
    <property type="component" value="Unassembled WGS sequence"/>
</dbReference>
<gene>
    <name evidence="2" type="ORF">C2845_PM10G14210</name>
</gene>
<proteinExistence type="predicted"/>
<dbReference type="STRING" id="4540.A0A3L6PEA2"/>
<dbReference type="EMBL" id="PQIB02000018">
    <property type="protein sequence ID" value="RLM55279.1"/>
    <property type="molecule type" value="Genomic_DNA"/>
</dbReference>
<dbReference type="PANTHER" id="PTHR34287:SF15">
    <property type="entry name" value="OS06G0551500 PROTEIN"/>
    <property type="match status" value="1"/>
</dbReference>
<dbReference type="AlphaFoldDB" id="A0A3L6PEA2"/>
<name>A0A3L6PEA2_PANMI</name>
<protein>
    <submittedName>
        <fullName evidence="2">Uncharacterized protein</fullName>
    </submittedName>
</protein>
<comment type="caution">
    <text evidence="2">The sequence shown here is derived from an EMBL/GenBank/DDBJ whole genome shotgun (WGS) entry which is preliminary data.</text>
</comment>
<dbReference type="PANTHER" id="PTHR34287">
    <property type="entry name" value="OS06G0551500 PROTEIN-RELATED"/>
    <property type="match status" value="1"/>
</dbReference>